<dbReference type="PROSITE" id="PS51278">
    <property type="entry name" value="GATASE_TYPE_2"/>
    <property type="match status" value="1"/>
</dbReference>
<dbReference type="PANTHER" id="PTHR43187:SF1">
    <property type="entry name" value="GLUTAMINE AMIDOTRANSFERASE DUG3-RELATED"/>
    <property type="match status" value="1"/>
</dbReference>
<proteinExistence type="predicted"/>
<dbReference type="CDD" id="cd01908">
    <property type="entry name" value="YafJ"/>
    <property type="match status" value="1"/>
</dbReference>
<dbReference type="Proteomes" id="UP000060513">
    <property type="component" value="Chromosome"/>
</dbReference>
<name>A0A0M4DFZ5_STRPR</name>
<protein>
    <submittedName>
        <fullName evidence="1">Glutamine amidotransferase</fullName>
    </submittedName>
</protein>
<dbReference type="RefSeq" id="WP_037775403.1">
    <property type="nucleotide sequence ID" value="NZ_CP011340.1"/>
</dbReference>
<dbReference type="EMBL" id="CP011340">
    <property type="protein sequence ID" value="ALC24871.1"/>
    <property type="molecule type" value="Genomic_DNA"/>
</dbReference>
<organism evidence="1">
    <name type="scientific">Streptomyces pristinaespiralis</name>
    <dbReference type="NCBI Taxonomy" id="38300"/>
    <lineage>
        <taxon>Bacteria</taxon>
        <taxon>Bacillati</taxon>
        <taxon>Actinomycetota</taxon>
        <taxon>Actinomycetes</taxon>
        <taxon>Kitasatosporales</taxon>
        <taxon>Streptomycetaceae</taxon>
        <taxon>Streptomyces</taxon>
    </lineage>
</organism>
<evidence type="ECO:0000313" key="1">
    <source>
        <dbReference type="EMBL" id="ALC24871.1"/>
    </source>
</evidence>
<dbReference type="GO" id="GO:0016740">
    <property type="term" value="F:transferase activity"/>
    <property type="evidence" value="ECO:0007669"/>
    <property type="project" value="UniProtKB-KW"/>
</dbReference>
<dbReference type="Gene3D" id="3.60.20.10">
    <property type="entry name" value="Glutamine Phosphoribosylpyrophosphate, subunit 1, domain 1"/>
    <property type="match status" value="1"/>
</dbReference>
<sequence>MCRWVAYTGTPVLLDSLLYRPAHSLIDQSLHSRMGVETTNGDGFGIGWYTPDGGTPAVIRDTGPAWNNRNLREISAHIRSHLFFAHIRASTGSAIQQTNCHPFRHGRWLWMHNGAIADFHRLRRDLCMVIDPSLFADIEGSTDSEVMFFLALTFGLDQDPPTAVARMAGHVESLGRRHGVEFPLQMTVAVSDGERLWAFRYSSERRSRSLYHSAEVETLRALHPDIKFLQGLSEDTRLVVSEPLSGLPGAWTEFPESSYGEVGAGSAFVRSFEPMPADGELPRSPVP</sequence>
<dbReference type="InterPro" id="IPR017932">
    <property type="entry name" value="GATase_2_dom"/>
</dbReference>
<dbReference type="AlphaFoldDB" id="A0A0M4DFZ5"/>
<dbReference type="InterPro" id="IPR052373">
    <property type="entry name" value="Gamma-glu_amide_hydrolase"/>
</dbReference>
<accession>A0A0M4DFZ5</accession>
<dbReference type="FunFam" id="3.60.20.10:FF:000084">
    <property type="entry name" value="Class II glutamine amidotransferase"/>
    <property type="match status" value="1"/>
</dbReference>
<gene>
    <name evidence="1" type="ORF">SPRI_6565</name>
</gene>
<dbReference type="Pfam" id="PF13230">
    <property type="entry name" value="GATase_4"/>
    <property type="match status" value="1"/>
</dbReference>
<dbReference type="InterPro" id="IPR026869">
    <property type="entry name" value="EgtC-like"/>
</dbReference>
<dbReference type="InterPro" id="IPR029055">
    <property type="entry name" value="Ntn_hydrolases_N"/>
</dbReference>
<dbReference type="PATRIC" id="fig|38300.4.peg.6866"/>
<keyword evidence="1" id="KW-0808">Transferase</keyword>
<reference evidence="1 2" key="1">
    <citation type="submission" date="2015-08" db="EMBL/GenBank/DDBJ databases">
        <title>Genome sequence of the pristinamycin over-producing bacterium Streptomyces pristinaespiralis HCCB10218.</title>
        <authorList>
            <person name="Tian J."/>
            <person name="Yang J."/>
            <person name="Li L."/>
            <person name="Ruan L."/>
            <person name="Wei W."/>
            <person name="Zheng G."/>
            <person name="Wei Z."/>
            <person name="Yang S."/>
            <person name="Ge M."/>
            <person name="Jiang W."/>
            <person name="Lu Y."/>
        </authorList>
    </citation>
    <scope>NUCLEOTIDE SEQUENCE [LARGE SCALE GENOMIC DNA]</scope>
    <source>
        <strain evidence="1 2">HCCB 10218</strain>
    </source>
</reference>
<dbReference type="PANTHER" id="PTHR43187">
    <property type="entry name" value="GLUTAMINE AMIDOTRANSFERASE DUG3-RELATED"/>
    <property type="match status" value="1"/>
</dbReference>
<dbReference type="STRING" id="38300.SPRI_6565"/>
<dbReference type="OrthoDB" id="9804310at2"/>
<dbReference type="KEGG" id="spri:SPRI_6565"/>
<dbReference type="SUPFAM" id="SSF56235">
    <property type="entry name" value="N-terminal nucleophile aminohydrolases (Ntn hydrolases)"/>
    <property type="match status" value="1"/>
</dbReference>
<keyword evidence="1" id="KW-0315">Glutamine amidotransferase</keyword>
<dbReference type="GeneID" id="97232389"/>
<evidence type="ECO:0000313" key="2">
    <source>
        <dbReference type="Proteomes" id="UP000060513"/>
    </source>
</evidence>